<gene>
    <name evidence="1" type="ORF">V1517DRAFT_341214</name>
</gene>
<proteinExistence type="predicted"/>
<organism evidence="1 2">
    <name type="scientific">Lipomyces orientalis</name>
    <dbReference type="NCBI Taxonomy" id="1233043"/>
    <lineage>
        <taxon>Eukaryota</taxon>
        <taxon>Fungi</taxon>
        <taxon>Dikarya</taxon>
        <taxon>Ascomycota</taxon>
        <taxon>Saccharomycotina</taxon>
        <taxon>Lipomycetes</taxon>
        <taxon>Lipomycetales</taxon>
        <taxon>Lipomycetaceae</taxon>
        <taxon>Lipomyces</taxon>
    </lineage>
</organism>
<sequence length="783" mass="88590">MSPTKGAIEANGRRNRRAPMACNFCRRRKMKCDNQKPNCQNCEAYNKDCVYVERAKKPRPSNALIDHLEKENRRLQEVLRQSLDRNNESKSQEWTHVEPIPPNAPNTSHIGLETHLKPQIRVSEKSPQVLECSDTIRQRFRNVSCFPSVDKESRYHGPTSAMFDEKSTERGIQRKGATDAQVSEECVKSRLMAEATKQRQLETVHLATSKLDFDGIDPSLGMHLLSIYFNRQHDYGMVVYRPAFMRDMACKGPYFSKLLLNAIYFAASKHSARIDTGRDPKEIPGWVYRQRFVELLSTAFEKSEITTIQALIIIASPLFMWCDERSTSWLYAGIAFDMIIDLGIHVDVSTLPNSRRLSDEDLEVRRRIFWGAYVKDKVQSLYQGRPARLREIDTNVPLTFLDEYEELEQFNTLSHADEKDHPGFPLHSISTFKEECRLGIIMDRIIGCLYSEKSPTRSSDYLLREAMVLHDDLKAWRIALPAYLDFKSSESANAALLPHMFSLLAMYNVLVILLHRPFVSDGHLQSTSLSVAFDSFVTCTSAATEIDHILRAYGRVFWIKTSPYIISYATYVSATIHVRMAAQRQAGSEAHKSLQACLYVLNEHQQVCHGARRARRIIHSIMQRMGVVVDDRESVTLGHESSRPPQVTTLSPNQNDPDFFRDPSLDNPGGVEDASRMFSDNRTDLDLGLPDLDMDAIIQSFHLDQQMVEQSLQQSQFQPAVGPSSCALSPDGRSGGVSDSHTIAGVDSSSKCPYDVLQDSGMPILYDPIFGFNGSALDGTILE</sequence>
<evidence type="ECO:0000313" key="2">
    <source>
        <dbReference type="Proteomes" id="UP001489719"/>
    </source>
</evidence>
<protein>
    <submittedName>
        <fullName evidence="1">Fungal-specific transcription factor domain-containing protein</fullName>
    </submittedName>
</protein>
<comment type="caution">
    <text evidence="1">The sequence shown here is derived from an EMBL/GenBank/DDBJ whole genome shotgun (WGS) entry which is preliminary data.</text>
</comment>
<accession>A0ACC3TFL7</accession>
<dbReference type="Proteomes" id="UP001489719">
    <property type="component" value="Unassembled WGS sequence"/>
</dbReference>
<dbReference type="EMBL" id="MU970152">
    <property type="protein sequence ID" value="KAK9319952.1"/>
    <property type="molecule type" value="Genomic_DNA"/>
</dbReference>
<keyword evidence="2" id="KW-1185">Reference proteome</keyword>
<evidence type="ECO:0000313" key="1">
    <source>
        <dbReference type="EMBL" id="KAK9319952.1"/>
    </source>
</evidence>
<name>A0ACC3TFL7_9ASCO</name>
<reference evidence="2" key="1">
    <citation type="journal article" date="2024" name="Front. Bioeng. Biotechnol.">
        <title>Genome-scale model development and genomic sequencing of the oleaginous clade Lipomyces.</title>
        <authorList>
            <person name="Czajka J.J."/>
            <person name="Han Y."/>
            <person name="Kim J."/>
            <person name="Mondo S.J."/>
            <person name="Hofstad B.A."/>
            <person name="Robles A."/>
            <person name="Haridas S."/>
            <person name="Riley R."/>
            <person name="LaButti K."/>
            <person name="Pangilinan J."/>
            <person name="Andreopoulos W."/>
            <person name="Lipzen A."/>
            <person name="Yan J."/>
            <person name="Wang M."/>
            <person name="Ng V."/>
            <person name="Grigoriev I.V."/>
            <person name="Spatafora J.W."/>
            <person name="Magnuson J.K."/>
            <person name="Baker S.E."/>
            <person name="Pomraning K.R."/>
        </authorList>
    </citation>
    <scope>NUCLEOTIDE SEQUENCE [LARGE SCALE GENOMIC DNA]</scope>
    <source>
        <strain evidence="2">CBS 10300</strain>
    </source>
</reference>